<keyword evidence="6" id="KW-1185">Reference proteome</keyword>
<sequence length="351" mass="40482">MEKYRDGQRELHCVFVDLEKAYDRVPREELWCCMRKSGVPEKYVRVVQDMYERSRTVVRCAVGQTEEFKVEVGLYQGSALSPFLFAIMMDQMSEEVRQESPWTMMFADEIVICRENREQVEVCAGEKRNESQAYILLPCYEKGDLVIGRLYEAIKNGESRKVSSNMPRILIFKLLRYNDRQTIMREYRKPDLKDILDLLPNPKDNPIHFVKTLIQTTRNAQLCGADYKFILMTKMGPMYDEDELVAKDLVLPEGAVVLQYADDLLISAETADICKEATWSLLNRLAQQGFKVSLSKLQFCETEAAELVALTRACILSAEKDVTIYTDSRYAFGVAHDFGQIWQTRGFVSAE</sequence>
<dbReference type="SUPFAM" id="SSF56672">
    <property type="entry name" value="DNA/RNA polymerases"/>
    <property type="match status" value="1"/>
</dbReference>
<reference evidence="5" key="1">
    <citation type="submission" date="2023-06" db="EMBL/GenBank/DDBJ databases">
        <title>Male Hemibagrus guttatus genome.</title>
        <authorList>
            <person name="Bian C."/>
        </authorList>
    </citation>
    <scope>NUCLEOTIDE SEQUENCE</scope>
    <source>
        <strain evidence="5">Male_cb2023</strain>
        <tissue evidence="5">Muscle</tissue>
    </source>
</reference>
<protein>
    <recommendedName>
        <fullName evidence="2">ribonuclease H</fullName>
        <ecNumber evidence="2">3.1.26.4</ecNumber>
    </recommendedName>
</protein>
<feature type="domain" description="RNase H type-1" evidence="4">
    <location>
        <begin position="244"/>
        <end position="351"/>
    </location>
</feature>
<dbReference type="PROSITE" id="PS50879">
    <property type="entry name" value="RNASE_H_1"/>
    <property type="match status" value="1"/>
</dbReference>
<dbReference type="EMBL" id="JAUCMX010000004">
    <property type="protein sequence ID" value="KAK3548376.1"/>
    <property type="molecule type" value="Genomic_DNA"/>
</dbReference>
<feature type="non-terminal residue" evidence="5">
    <location>
        <position position="1"/>
    </location>
</feature>
<proteinExistence type="inferred from homology"/>
<comment type="caution">
    <text evidence="5">The sequence shown here is derived from an EMBL/GenBank/DDBJ whole genome shotgun (WGS) entry which is preliminary data.</text>
</comment>
<dbReference type="InterPro" id="IPR043502">
    <property type="entry name" value="DNA/RNA_pol_sf"/>
</dbReference>
<feature type="domain" description="Reverse transcriptase" evidence="3">
    <location>
        <begin position="1"/>
        <end position="214"/>
    </location>
</feature>
<organism evidence="5 6">
    <name type="scientific">Hemibagrus guttatus</name>
    <dbReference type="NCBI Taxonomy" id="175788"/>
    <lineage>
        <taxon>Eukaryota</taxon>
        <taxon>Metazoa</taxon>
        <taxon>Chordata</taxon>
        <taxon>Craniata</taxon>
        <taxon>Vertebrata</taxon>
        <taxon>Euteleostomi</taxon>
        <taxon>Actinopterygii</taxon>
        <taxon>Neopterygii</taxon>
        <taxon>Teleostei</taxon>
        <taxon>Ostariophysi</taxon>
        <taxon>Siluriformes</taxon>
        <taxon>Bagridae</taxon>
        <taxon>Hemibagrus</taxon>
    </lineage>
</organism>
<comment type="similarity">
    <text evidence="1">Belongs to the beta type-B retroviral polymerase family. HERV class-II K(HML-2) pol subfamily.</text>
</comment>
<evidence type="ECO:0000256" key="2">
    <source>
        <dbReference type="ARBA" id="ARBA00012180"/>
    </source>
</evidence>
<dbReference type="GO" id="GO:0003676">
    <property type="term" value="F:nucleic acid binding"/>
    <property type="evidence" value="ECO:0007669"/>
    <property type="project" value="InterPro"/>
</dbReference>
<dbReference type="PANTHER" id="PTHR47027">
    <property type="entry name" value="REVERSE TRANSCRIPTASE DOMAIN-CONTAINING PROTEIN"/>
    <property type="match status" value="1"/>
</dbReference>
<dbReference type="PROSITE" id="PS50878">
    <property type="entry name" value="RT_POL"/>
    <property type="match status" value="1"/>
</dbReference>
<dbReference type="GO" id="GO:0004523">
    <property type="term" value="F:RNA-DNA hybrid ribonuclease activity"/>
    <property type="evidence" value="ECO:0007669"/>
    <property type="project" value="UniProtKB-EC"/>
</dbReference>
<dbReference type="PANTHER" id="PTHR47027:SF28">
    <property type="entry name" value="ENDONUCLEASE-REVERSE TRANSCRIPTASE"/>
    <property type="match status" value="1"/>
</dbReference>
<evidence type="ECO:0000256" key="1">
    <source>
        <dbReference type="ARBA" id="ARBA00010879"/>
    </source>
</evidence>
<evidence type="ECO:0000259" key="3">
    <source>
        <dbReference type="PROSITE" id="PS50878"/>
    </source>
</evidence>
<gene>
    <name evidence="5" type="ORF">QTP70_011696</name>
</gene>
<evidence type="ECO:0000259" key="4">
    <source>
        <dbReference type="PROSITE" id="PS50879"/>
    </source>
</evidence>
<dbReference type="Pfam" id="PF00078">
    <property type="entry name" value="RVT_1"/>
    <property type="match status" value="1"/>
</dbReference>
<dbReference type="Pfam" id="PF00075">
    <property type="entry name" value="RNase_H"/>
    <property type="match status" value="1"/>
</dbReference>
<dbReference type="InterPro" id="IPR002156">
    <property type="entry name" value="RNaseH_domain"/>
</dbReference>
<dbReference type="InterPro" id="IPR012337">
    <property type="entry name" value="RNaseH-like_sf"/>
</dbReference>
<dbReference type="Gene3D" id="3.30.70.270">
    <property type="match status" value="1"/>
</dbReference>
<dbReference type="InterPro" id="IPR036397">
    <property type="entry name" value="RNaseH_sf"/>
</dbReference>
<accession>A0AAE0RAS2</accession>
<dbReference type="EC" id="3.1.26.4" evidence="2"/>
<name>A0AAE0RAS2_9TELE</name>
<dbReference type="InterPro" id="IPR043128">
    <property type="entry name" value="Rev_trsase/Diguanyl_cyclase"/>
</dbReference>
<evidence type="ECO:0000313" key="5">
    <source>
        <dbReference type="EMBL" id="KAK3548376.1"/>
    </source>
</evidence>
<dbReference type="Gene3D" id="3.30.420.10">
    <property type="entry name" value="Ribonuclease H-like superfamily/Ribonuclease H"/>
    <property type="match status" value="1"/>
</dbReference>
<dbReference type="SUPFAM" id="SSF53098">
    <property type="entry name" value="Ribonuclease H-like"/>
    <property type="match status" value="1"/>
</dbReference>
<dbReference type="AlphaFoldDB" id="A0AAE0RAS2"/>
<evidence type="ECO:0000313" key="6">
    <source>
        <dbReference type="Proteomes" id="UP001274896"/>
    </source>
</evidence>
<dbReference type="Proteomes" id="UP001274896">
    <property type="component" value="Unassembled WGS sequence"/>
</dbReference>
<dbReference type="InterPro" id="IPR000477">
    <property type="entry name" value="RT_dom"/>
</dbReference>
<dbReference type="GO" id="GO:0006259">
    <property type="term" value="P:DNA metabolic process"/>
    <property type="evidence" value="ECO:0007669"/>
    <property type="project" value="UniProtKB-ARBA"/>
</dbReference>